<evidence type="ECO:0008006" key="6">
    <source>
        <dbReference type="Google" id="ProtNLM"/>
    </source>
</evidence>
<feature type="domain" description="Vps16 N-terminal" evidence="3">
    <location>
        <begin position="14"/>
        <end position="163"/>
    </location>
</feature>
<keyword evidence="5" id="KW-1185">Reference proteome</keyword>
<dbReference type="PANTHER" id="PTHR12811">
    <property type="entry name" value="VACUOLAR PROTEIN SORTING VPS16"/>
    <property type="match status" value="1"/>
</dbReference>
<dbReference type="PIRSF" id="PIRSF007949">
    <property type="entry name" value="VPS16"/>
    <property type="match status" value="1"/>
</dbReference>
<feature type="domain" description="Vps16 C-terminal" evidence="2">
    <location>
        <begin position="706"/>
        <end position="765"/>
    </location>
</feature>
<accession>A0ABQ5RNW8</accession>
<evidence type="ECO:0000259" key="3">
    <source>
        <dbReference type="Pfam" id="PF04841"/>
    </source>
</evidence>
<dbReference type="PANTHER" id="PTHR12811:SF0">
    <property type="entry name" value="VACUOLAR PROTEIN SORTING-ASSOCIATED PROTEIN 16 HOMOLOG"/>
    <property type="match status" value="1"/>
</dbReference>
<evidence type="ECO:0000259" key="2">
    <source>
        <dbReference type="Pfam" id="PF04840"/>
    </source>
</evidence>
<feature type="domain" description="Vps16 N-terminal" evidence="3">
    <location>
        <begin position="258"/>
        <end position="480"/>
    </location>
</feature>
<dbReference type="Gene3D" id="1.10.150.780">
    <property type="entry name" value="Vps16, C-terminal region"/>
    <property type="match status" value="1"/>
</dbReference>
<dbReference type="InterPro" id="IPR016534">
    <property type="entry name" value="VPS16"/>
</dbReference>
<dbReference type="Proteomes" id="UP001165090">
    <property type="component" value="Unassembled WGS sequence"/>
</dbReference>
<evidence type="ECO:0000256" key="1">
    <source>
        <dbReference type="ARBA" id="ARBA00009250"/>
    </source>
</evidence>
<dbReference type="InterPro" id="IPR006926">
    <property type="entry name" value="Vps16_N"/>
</dbReference>
<dbReference type="SUPFAM" id="SSF50952">
    <property type="entry name" value="Soluble quinoprotein glucose dehydrogenase"/>
    <property type="match status" value="1"/>
</dbReference>
<feature type="domain" description="Vps16 C-terminal" evidence="2">
    <location>
        <begin position="846"/>
        <end position="1031"/>
    </location>
</feature>
<dbReference type="EMBL" id="BSDZ01000003">
    <property type="protein sequence ID" value="GLI59144.1"/>
    <property type="molecule type" value="Genomic_DNA"/>
</dbReference>
<protein>
    <recommendedName>
        <fullName evidence="6">Protein VACUOLELESS1</fullName>
    </recommendedName>
</protein>
<comment type="caution">
    <text evidence="4">The sequence shown here is derived from an EMBL/GenBank/DDBJ whole genome shotgun (WGS) entry which is preliminary data.</text>
</comment>
<proteinExistence type="inferred from homology"/>
<sequence length="1045" mass="109936">MAEMMAQLKTQAVGEWEMVGECFFTREPLYDMSWGDDFELEDKRLACAPFGGPIAAIRDERRTVLVTHGSSAVATGGGLKPLLRTFTSAGESLGACLWEGGRLVAWGWTEEQQLAMVEATGKVSLFSPFAEKIREFSFGAVVEKDGVAAAEVYGSGIVVVTEPRQPAPPPGAAAAAADVTPSECCEIWAISNLRDPKPIRLKSPPKESYRAAAAAAAAADTGVRGSGAFPGAITGLGGLGRPWLPQCLAVLDPRVTLSRGVEVLVVVGGSLWQLDEASATDHYPLALRAAGSAVHLAVSPDGSFVALYTSDDRLLVLSADLNRQLTEFETRGVDFAPTGLYWVGSDAVLLTWPDAAVLVGAFGDSVQWSFSEDLTAVIPEVDGCRLIVGRTSQQLLRKVPESCVEVFRPGATGPAAQLWDARTLYDDQNPRCDRILRSIQDLSPASLPAAVATCIQAAGHDLNPVRQRALMRAAAYGRPFCPPDFPRQLMYGVACRLRILNAARDPSVGLPLTMTQLEALSLPVLVARLISYRQWLLAYRVAEVLKNIPGGLAVAGCGIGSGGGATATAASASASGGGDGAATSPPMGQEQVLVQWACAKISAASAASGSQVDDEQLKDAIVAKLKCCPSVRYAPLAAHALAVGRRRLALRLLEEERSAAQQVPLLLSLAIGPWVSGGRSAAAAGLRSGPTDAEDGGEGGREEVLQRALRKAVESGDTDLVYLVLFGMYRACSLSEFWYVVAQRPLARNVFIKYCKAKEPELLETILTAAAAGGPPAGAAAGASGSGGAAATAAAAAAATAAAAAFPPSAAAAELSGLQFRAALAAEEQLWQGPAGGSADAAAAATKFASTLADVAQKYGQSKECAFQSRAVAEMSSLLREQVKLERETGQRLFVGLSLVDTLRTAIRLGHHKAATALKKQFSLTDRRFTWIKVRTLAEARDWESLEGFATELRRSPIGWEPFVEVAKKWNAPLDYTARLVARLPDSPAKAEEYSALGLAKDAAEVAARIKDSDLFARIQSAVAAGSPAAAAIAQIKDRFQSAFR</sequence>
<comment type="similarity">
    <text evidence="1">Belongs to the VPS16 family.</text>
</comment>
<reference evidence="4 5" key="1">
    <citation type="journal article" date="2023" name="IScience">
        <title>Expanded male sex-determining region conserved during the evolution of homothallism in the green alga Volvox.</title>
        <authorList>
            <person name="Yamamoto K."/>
            <person name="Matsuzaki R."/>
            <person name="Mahakham W."/>
            <person name="Heman W."/>
            <person name="Sekimoto H."/>
            <person name="Kawachi M."/>
            <person name="Minakuchi Y."/>
            <person name="Toyoda A."/>
            <person name="Nozaki H."/>
        </authorList>
    </citation>
    <scope>NUCLEOTIDE SEQUENCE [LARGE SCALE GENOMIC DNA]</scope>
    <source>
        <strain evidence="4 5">NIES-4468</strain>
    </source>
</reference>
<gene>
    <name evidence="4" type="ORF">VaNZ11_000971</name>
</gene>
<organism evidence="4 5">
    <name type="scientific">Volvox africanus</name>
    <dbReference type="NCBI Taxonomy" id="51714"/>
    <lineage>
        <taxon>Eukaryota</taxon>
        <taxon>Viridiplantae</taxon>
        <taxon>Chlorophyta</taxon>
        <taxon>core chlorophytes</taxon>
        <taxon>Chlorophyceae</taxon>
        <taxon>CS clade</taxon>
        <taxon>Chlamydomonadales</taxon>
        <taxon>Volvocaceae</taxon>
        <taxon>Volvox</taxon>
    </lineage>
</organism>
<name>A0ABQ5RNW8_9CHLO</name>
<dbReference type="Pfam" id="PF04841">
    <property type="entry name" value="Vps16_N"/>
    <property type="match status" value="2"/>
</dbReference>
<evidence type="ECO:0000313" key="4">
    <source>
        <dbReference type="EMBL" id="GLI59144.1"/>
    </source>
</evidence>
<dbReference type="Pfam" id="PF04840">
    <property type="entry name" value="Vps16_C"/>
    <property type="match status" value="2"/>
</dbReference>
<dbReference type="InterPro" id="IPR011041">
    <property type="entry name" value="Quinoprot_gluc/sorb_DH_b-prop"/>
</dbReference>
<evidence type="ECO:0000313" key="5">
    <source>
        <dbReference type="Proteomes" id="UP001165090"/>
    </source>
</evidence>
<dbReference type="InterPro" id="IPR038132">
    <property type="entry name" value="Vps16_C_sf"/>
</dbReference>
<dbReference type="InterPro" id="IPR006925">
    <property type="entry name" value="Vps16_C"/>
</dbReference>